<dbReference type="InterPro" id="IPR017850">
    <property type="entry name" value="Alkaline_phosphatase_core_sf"/>
</dbReference>
<reference evidence="1 2" key="1">
    <citation type="submission" date="2019-02" db="EMBL/GenBank/DDBJ databases">
        <title>Deep-cultivation of Planctomycetes and their phenomic and genomic characterization uncovers novel biology.</title>
        <authorList>
            <person name="Wiegand S."/>
            <person name="Jogler M."/>
            <person name="Boedeker C."/>
            <person name="Pinto D."/>
            <person name="Vollmers J."/>
            <person name="Rivas-Marin E."/>
            <person name="Kohn T."/>
            <person name="Peeters S.H."/>
            <person name="Heuer A."/>
            <person name="Rast P."/>
            <person name="Oberbeckmann S."/>
            <person name="Bunk B."/>
            <person name="Jeske O."/>
            <person name="Meyerdierks A."/>
            <person name="Storesund J.E."/>
            <person name="Kallscheuer N."/>
            <person name="Luecker S."/>
            <person name="Lage O.M."/>
            <person name="Pohl T."/>
            <person name="Merkel B.J."/>
            <person name="Hornburger P."/>
            <person name="Mueller R.-W."/>
            <person name="Bruemmer F."/>
            <person name="Labrenz M."/>
            <person name="Spormann A.M."/>
            <person name="Op den Camp H."/>
            <person name="Overmann J."/>
            <person name="Amann R."/>
            <person name="Jetten M.S.M."/>
            <person name="Mascher T."/>
            <person name="Medema M.H."/>
            <person name="Devos D.P."/>
            <person name="Kaster A.-K."/>
            <person name="Ovreas L."/>
            <person name="Rohde M."/>
            <person name="Galperin M.Y."/>
            <person name="Jogler C."/>
        </authorList>
    </citation>
    <scope>NUCLEOTIDE SEQUENCE [LARGE SCALE GENOMIC DNA]</scope>
    <source>
        <strain evidence="1 2">ETA_A8</strain>
    </source>
</reference>
<dbReference type="OrthoDB" id="250507at2"/>
<dbReference type="PANTHER" id="PTHR43737">
    <property type="entry name" value="BLL7424 PROTEIN"/>
    <property type="match status" value="1"/>
</dbReference>
<sequence>MLSPQDLQRLSLPRACAELRKQAQTDQTRVSRRGFVHAGVLGTAGLSLANLLRSDAAASEQRGNHVARAKQANNVIILWMRGGPSHIDMWDPKPAAPEEFRGEFGTINSAVPGIQLTDMLPKTAKIMDKWSIVRSLNHGDAGHSTGDQMCFTGYGPGRSPDENSHPSCGSYVSEQLGPLNPKLPAYVMIPKMVPGTGSAYLGVPNRPFETGADPAQPGPFKVQNFELAEGLSVDRLDSRRQLLTGLDRLRKNVDASGRMDGMDRFSQKAVQMLLAPEAQKAFDLDQEPMALREKYGFAPAFDPGDPTRCGAPAWSQRMILARRLVEAGVRLVTVDLRWWDTHVQGFDSLRRGFLPRWDQAYTALIEDLHDRGLLETTLVVAWGEFGRTPRVNNNAGRDHYPNVFSAALAGGKVKGGRVVGSSDSKGAFPKDNPKPPHDILATIYDHLGIDTARHYLNDSGRPMRLLPYGQPIKELFS</sequence>
<dbReference type="AlphaFoldDB" id="A0A517YL74"/>
<dbReference type="KEGG" id="aagg:ETAA8_61110"/>
<dbReference type="EMBL" id="CP036274">
    <property type="protein sequence ID" value="QDU30958.1"/>
    <property type="molecule type" value="Genomic_DNA"/>
</dbReference>
<gene>
    <name evidence="1" type="ORF">ETAA8_61110</name>
</gene>
<dbReference type="InterPro" id="IPR006311">
    <property type="entry name" value="TAT_signal"/>
</dbReference>
<dbReference type="InterPro" id="IPR010869">
    <property type="entry name" value="DUF1501"/>
</dbReference>
<proteinExistence type="predicted"/>
<dbReference type="PANTHER" id="PTHR43737:SF1">
    <property type="entry name" value="DUF1501 DOMAIN-CONTAINING PROTEIN"/>
    <property type="match status" value="1"/>
</dbReference>
<organism evidence="1 2">
    <name type="scientific">Anatilimnocola aggregata</name>
    <dbReference type="NCBI Taxonomy" id="2528021"/>
    <lineage>
        <taxon>Bacteria</taxon>
        <taxon>Pseudomonadati</taxon>
        <taxon>Planctomycetota</taxon>
        <taxon>Planctomycetia</taxon>
        <taxon>Pirellulales</taxon>
        <taxon>Pirellulaceae</taxon>
        <taxon>Anatilimnocola</taxon>
    </lineage>
</organism>
<dbReference type="PROSITE" id="PS51318">
    <property type="entry name" value="TAT"/>
    <property type="match status" value="1"/>
</dbReference>
<dbReference type="SUPFAM" id="SSF53649">
    <property type="entry name" value="Alkaline phosphatase-like"/>
    <property type="match status" value="1"/>
</dbReference>
<name>A0A517YL74_9BACT</name>
<evidence type="ECO:0008006" key="3">
    <source>
        <dbReference type="Google" id="ProtNLM"/>
    </source>
</evidence>
<dbReference type="Proteomes" id="UP000315017">
    <property type="component" value="Chromosome"/>
</dbReference>
<accession>A0A517YL74</accession>
<dbReference type="Pfam" id="PF07394">
    <property type="entry name" value="DUF1501"/>
    <property type="match status" value="1"/>
</dbReference>
<evidence type="ECO:0000313" key="2">
    <source>
        <dbReference type="Proteomes" id="UP000315017"/>
    </source>
</evidence>
<evidence type="ECO:0000313" key="1">
    <source>
        <dbReference type="EMBL" id="QDU30958.1"/>
    </source>
</evidence>
<keyword evidence="2" id="KW-1185">Reference proteome</keyword>
<protein>
    <recommendedName>
        <fullName evidence="3">DUF1501 domain-containing protein</fullName>
    </recommendedName>
</protein>
<dbReference type="RefSeq" id="WP_145097314.1">
    <property type="nucleotide sequence ID" value="NZ_CP036274.1"/>
</dbReference>